<accession>A0A9X2NAE6</accession>
<gene>
    <name evidence="1" type="ORF">M8542_19370</name>
</gene>
<reference evidence="1" key="1">
    <citation type="submission" date="2022-06" db="EMBL/GenBank/DDBJ databases">
        <title>Amycolatopsis iheyaensis sp. nov., a new species of the genus Amycolatopsis isolated from soil in Iheya island, Japan.</title>
        <authorList>
            <person name="Ngamcharungchit C."/>
            <person name="Kanto H."/>
            <person name="Take A."/>
            <person name="Intra B."/>
            <person name="Matsumoto A."/>
            <person name="Panbangred W."/>
            <person name="Inahashi Y."/>
        </authorList>
    </citation>
    <scope>NUCLEOTIDE SEQUENCE</scope>
    <source>
        <strain evidence="1">OK19-0408</strain>
    </source>
</reference>
<evidence type="ECO:0000313" key="2">
    <source>
        <dbReference type="Proteomes" id="UP001144096"/>
    </source>
</evidence>
<protein>
    <submittedName>
        <fullName evidence="1">Uncharacterized protein</fullName>
    </submittedName>
</protein>
<dbReference type="RefSeq" id="WP_257921610.1">
    <property type="nucleotide sequence ID" value="NZ_JAMXQV010000009.1"/>
</dbReference>
<organism evidence="1 2">
    <name type="scientific">Amycolatopsis iheyensis</name>
    <dbReference type="NCBI Taxonomy" id="2945988"/>
    <lineage>
        <taxon>Bacteria</taxon>
        <taxon>Bacillati</taxon>
        <taxon>Actinomycetota</taxon>
        <taxon>Actinomycetes</taxon>
        <taxon>Pseudonocardiales</taxon>
        <taxon>Pseudonocardiaceae</taxon>
        <taxon>Amycolatopsis</taxon>
    </lineage>
</organism>
<dbReference type="AlphaFoldDB" id="A0A9X2NAE6"/>
<evidence type="ECO:0000313" key="1">
    <source>
        <dbReference type="EMBL" id="MCR6484994.1"/>
    </source>
</evidence>
<name>A0A9X2NAE6_9PSEU</name>
<comment type="caution">
    <text evidence="1">The sequence shown here is derived from an EMBL/GenBank/DDBJ whole genome shotgun (WGS) entry which is preliminary data.</text>
</comment>
<dbReference type="Proteomes" id="UP001144096">
    <property type="component" value="Unassembled WGS sequence"/>
</dbReference>
<sequence>MTTPTDLLIARQLEVHDHLIGRGWRLDGDAGPGDAKFLDDPTAGWSYPASFGGARTNTVGDATPSVLQCYFTFDNEGDVVFAAVPAGNLHGSGCAAHDTTERQYPLTARGTVDLPALTAELDDLEPRARAHDVRALVECLFFGPCPR</sequence>
<keyword evidence="2" id="KW-1185">Reference proteome</keyword>
<proteinExistence type="predicted"/>
<dbReference type="EMBL" id="JAMXQV010000009">
    <property type="protein sequence ID" value="MCR6484994.1"/>
    <property type="molecule type" value="Genomic_DNA"/>
</dbReference>